<name>A0A432WCB7_9GAMM</name>
<reference evidence="2 3" key="1">
    <citation type="journal article" date="2011" name="Front. Microbiol.">
        <title>Genomic signatures of strain selection and enhancement in Bacillus atrophaeus var. globigii, a historical biowarfare simulant.</title>
        <authorList>
            <person name="Gibbons H.S."/>
            <person name="Broomall S.M."/>
            <person name="McNew L.A."/>
            <person name="Daligault H."/>
            <person name="Chapman C."/>
            <person name="Bruce D."/>
            <person name="Karavis M."/>
            <person name="Krepps M."/>
            <person name="McGregor P.A."/>
            <person name="Hong C."/>
            <person name="Park K.H."/>
            <person name="Akmal A."/>
            <person name="Feldman A."/>
            <person name="Lin J.S."/>
            <person name="Chang W.E."/>
            <person name="Higgs B.W."/>
            <person name="Demirev P."/>
            <person name="Lindquist J."/>
            <person name="Liem A."/>
            <person name="Fochler E."/>
            <person name="Read T.D."/>
            <person name="Tapia R."/>
            <person name="Johnson S."/>
            <person name="Bishop-Lilly K.A."/>
            <person name="Detter C."/>
            <person name="Han C."/>
            <person name="Sozhamannan S."/>
            <person name="Rosenzweig C.N."/>
            <person name="Skowronski E.W."/>
        </authorList>
    </citation>
    <scope>NUCLEOTIDE SEQUENCE [LARGE SCALE GENOMIC DNA]</scope>
    <source>
        <strain evidence="2 3">Y4G10-17</strain>
    </source>
</reference>
<gene>
    <name evidence="2" type="ORF">CWE14_14675</name>
</gene>
<dbReference type="AlphaFoldDB" id="A0A432WCB7"/>
<organism evidence="2 3">
    <name type="scientific">Aliidiomarina soli</name>
    <dbReference type="NCBI Taxonomy" id="1928574"/>
    <lineage>
        <taxon>Bacteria</taxon>
        <taxon>Pseudomonadati</taxon>
        <taxon>Pseudomonadota</taxon>
        <taxon>Gammaproteobacteria</taxon>
        <taxon>Alteromonadales</taxon>
        <taxon>Idiomarinaceae</taxon>
        <taxon>Aliidiomarina</taxon>
    </lineage>
</organism>
<dbReference type="EMBL" id="PIPO01000007">
    <property type="protein sequence ID" value="RUO29693.1"/>
    <property type="molecule type" value="Genomic_DNA"/>
</dbReference>
<dbReference type="InterPro" id="IPR025246">
    <property type="entry name" value="IS30-like_HTH"/>
</dbReference>
<dbReference type="Proteomes" id="UP000287823">
    <property type="component" value="Unassembled WGS sequence"/>
</dbReference>
<sequence length="57" mass="6718">MVMRGQGLSLRSISRHLNRHISSLSRKLKRNRTAHYYEVIQACALRWRQSMLESPHG</sequence>
<protein>
    <recommendedName>
        <fullName evidence="1">Transposase IS30-like HTH domain-containing protein</fullName>
    </recommendedName>
</protein>
<feature type="domain" description="Transposase IS30-like HTH" evidence="1">
    <location>
        <begin position="3"/>
        <end position="31"/>
    </location>
</feature>
<keyword evidence="3" id="KW-1185">Reference proteome</keyword>
<evidence type="ECO:0000313" key="2">
    <source>
        <dbReference type="EMBL" id="RUO29693.1"/>
    </source>
</evidence>
<proteinExistence type="predicted"/>
<evidence type="ECO:0000259" key="1">
    <source>
        <dbReference type="Pfam" id="PF13936"/>
    </source>
</evidence>
<comment type="caution">
    <text evidence="2">The sequence shown here is derived from an EMBL/GenBank/DDBJ whole genome shotgun (WGS) entry which is preliminary data.</text>
</comment>
<dbReference type="Pfam" id="PF13936">
    <property type="entry name" value="HTH_38"/>
    <property type="match status" value="1"/>
</dbReference>
<evidence type="ECO:0000313" key="3">
    <source>
        <dbReference type="Proteomes" id="UP000287823"/>
    </source>
</evidence>
<accession>A0A432WCB7</accession>